<accession>A0A512J4K7</accession>
<dbReference type="Proteomes" id="UP001156856">
    <property type="component" value="Unassembled WGS sequence"/>
</dbReference>
<comment type="caution">
    <text evidence="1">The sequence shown here is derived from an EMBL/GenBank/DDBJ whole genome shotgun (WGS) entry which is preliminary data.</text>
</comment>
<organism evidence="1 3">
    <name type="scientific">Methylobacterium oxalidis</name>
    <dbReference type="NCBI Taxonomy" id="944322"/>
    <lineage>
        <taxon>Bacteria</taxon>
        <taxon>Pseudomonadati</taxon>
        <taxon>Pseudomonadota</taxon>
        <taxon>Alphaproteobacteria</taxon>
        <taxon>Hyphomicrobiales</taxon>
        <taxon>Methylobacteriaceae</taxon>
        <taxon>Methylobacterium</taxon>
    </lineage>
</organism>
<evidence type="ECO:0000313" key="1">
    <source>
        <dbReference type="EMBL" id="GEP04908.1"/>
    </source>
</evidence>
<keyword evidence="4" id="KW-1185">Reference proteome</keyword>
<evidence type="ECO:0000313" key="3">
    <source>
        <dbReference type="Proteomes" id="UP000321960"/>
    </source>
</evidence>
<proteinExistence type="predicted"/>
<reference evidence="2" key="4">
    <citation type="submission" date="2023-01" db="EMBL/GenBank/DDBJ databases">
        <title>Draft genome sequence of Methylobacterium oxalidis strain NBRC 107715.</title>
        <authorList>
            <person name="Sun Q."/>
            <person name="Mori K."/>
        </authorList>
    </citation>
    <scope>NUCLEOTIDE SEQUENCE</scope>
    <source>
        <strain evidence="2">NBRC 107715</strain>
    </source>
</reference>
<reference evidence="1 3" key="3">
    <citation type="submission" date="2019-07" db="EMBL/GenBank/DDBJ databases">
        <title>Whole genome shotgun sequence of Methylobacterium oxalidis NBRC 107715.</title>
        <authorList>
            <person name="Hosoyama A."/>
            <person name="Uohara A."/>
            <person name="Ohji S."/>
            <person name="Ichikawa N."/>
        </authorList>
    </citation>
    <scope>NUCLEOTIDE SEQUENCE [LARGE SCALE GENOMIC DNA]</scope>
    <source>
        <strain evidence="1 3">NBRC 107715</strain>
    </source>
</reference>
<reference evidence="4" key="2">
    <citation type="journal article" date="2019" name="Int. J. Syst. Evol. Microbiol.">
        <title>The Global Catalogue of Microorganisms (GCM) 10K type strain sequencing project: providing services to taxonomists for standard genome sequencing and annotation.</title>
        <authorList>
            <consortium name="The Broad Institute Genomics Platform"/>
            <consortium name="The Broad Institute Genome Sequencing Center for Infectious Disease"/>
            <person name="Wu L."/>
            <person name="Ma J."/>
        </authorList>
    </citation>
    <scope>NUCLEOTIDE SEQUENCE [LARGE SCALE GENOMIC DNA]</scope>
    <source>
        <strain evidence="4">NBRC 107715</strain>
    </source>
</reference>
<evidence type="ECO:0000313" key="2">
    <source>
        <dbReference type="EMBL" id="GLS67039.1"/>
    </source>
</evidence>
<dbReference type="AlphaFoldDB" id="A0A512J4K7"/>
<dbReference type="EMBL" id="BSPK01000109">
    <property type="protein sequence ID" value="GLS67039.1"/>
    <property type="molecule type" value="Genomic_DNA"/>
</dbReference>
<reference evidence="2" key="1">
    <citation type="journal article" date="2014" name="Int. J. Syst. Evol. Microbiol.">
        <title>Complete genome of a new Firmicutes species belonging to the dominant human colonic microbiota ('Ruminococcus bicirculans') reveals two chromosomes and a selective capacity to utilize plant glucans.</title>
        <authorList>
            <consortium name="NISC Comparative Sequencing Program"/>
            <person name="Wegmann U."/>
            <person name="Louis P."/>
            <person name="Goesmann A."/>
            <person name="Henrissat B."/>
            <person name="Duncan S.H."/>
            <person name="Flint H.J."/>
        </authorList>
    </citation>
    <scope>NUCLEOTIDE SEQUENCE</scope>
    <source>
        <strain evidence="2">NBRC 107715</strain>
    </source>
</reference>
<dbReference type="Proteomes" id="UP000321960">
    <property type="component" value="Unassembled WGS sequence"/>
</dbReference>
<name>A0A512J4K7_9HYPH</name>
<protein>
    <submittedName>
        <fullName evidence="1">Uncharacterized protein</fullName>
    </submittedName>
</protein>
<sequence length="78" mass="8724">MTITALLNRSLVNLQRRSDSLARRKALSREEGRYGFSARVMANRAQEAELLVRGYLPRPADASAGEAGSHLGGWRFHR</sequence>
<evidence type="ECO:0000313" key="4">
    <source>
        <dbReference type="Proteomes" id="UP001156856"/>
    </source>
</evidence>
<dbReference type="EMBL" id="BJZU01000055">
    <property type="protein sequence ID" value="GEP04908.1"/>
    <property type="molecule type" value="Genomic_DNA"/>
</dbReference>
<gene>
    <name evidence="2" type="ORF">GCM10007888_54220</name>
    <name evidence="1" type="ORF">MOX02_29460</name>
</gene>